<name>A0A9J7BNM1_9BACT</name>
<evidence type="ECO:0000256" key="1">
    <source>
        <dbReference type="SAM" id="SignalP"/>
    </source>
</evidence>
<dbReference type="AlphaFoldDB" id="A0A9J7BNM1"/>
<keyword evidence="1" id="KW-0732">Signal</keyword>
<sequence>MSSFAHGSHWMFLLLAATLGCCMAQSNATAPASAPQNFALTDASALAVTGGKAEAADYLGRKAVRLTTAAESDIFAFVNGSNLQDGAIDVDLAIKITTPPGVRMPGFTGLAFRSRSDGSHYDMFYLRPRNSLAEDQAMRNHSVQYVAKPDYDWYPLRRQWPWVYEAWADLKPETWTHVQIELHGRTARLFLNGSKLPSLVINGLKGEDLKGGIALWGYPGEESYFSNLRITPSSPVPLCNCGEPAGTWHVALGTDYGRFEGTLDLNRDGPAISGTWSGALGDSRPVTGRWRDGYVELSFTGDWKDGNEKPVPFTARLAGWFDGDTASGRVALEGRADGIWTAERKK</sequence>
<dbReference type="RefSeq" id="WP_260791686.1">
    <property type="nucleotide sequence ID" value="NZ_CP093313.1"/>
</dbReference>
<dbReference type="KEGG" id="orp:MOP44_18220"/>
<dbReference type="Gene3D" id="2.60.120.560">
    <property type="entry name" value="Exo-inulinase, domain 1"/>
    <property type="match status" value="1"/>
</dbReference>
<keyword evidence="3" id="KW-1185">Reference proteome</keyword>
<reference evidence="2" key="1">
    <citation type="submission" date="2021-04" db="EMBL/GenBank/DDBJ databases">
        <title>Phylogenetic analysis of Acidobacteriaceae.</title>
        <authorList>
            <person name="Qiu L."/>
            <person name="Zhang Q."/>
        </authorList>
    </citation>
    <scope>NUCLEOTIDE SEQUENCE</scope>
    <source>
        <strain evidence="2">DSM 25168</strain>
    </source>
</reference>
<evidence type="ECO:0000313" key="3">
    <source>
        <dbReference type="Proteomes" id="UP001059380"/>
    </source>
</evidence>
<protein>
    <submittedName>
        <fullName evidence="2">DUF1080 domain-containing protein</fullName>
    </submittedName>
</protein>
<accession>A0A9J7BNM1</accession>
<organism evidence="2 3">
    <name type="scientific">Occallatibacter riparius</name>
    <dbReference type="NCBI Taxonomy" id="1002689"/>
    <lineage>
        <taxon>Bacteria</taxon>
        <taxon>Pseudomonadati</taxon>
        <taxon>Acidobacteriota</taxon>
        <taxon>Terriglobia</taxon>
        <taxon>Terriglobales</taxon>
        <taxon>Acidobacteriaceae</taxon>
        <taxon>Occallatibacter</taxon>
    </lineage>
</organism>
<dbReference type="EMBL" id="CP093313">
    <property type="protein sequence ID" value="UWZ82502.1"/>
    <property type="molecule type" value="Genomic_DNA"/>
</dbReference>
<feature type="chain" id="PRO_5039948457" evidence="1">
    <location>
        <begin position="29"/>
        <end position="346"/>
    </location>
</feature>
<feature type="signal peptide" evidence="1">
    <location>
        <begin position="1"/>
        <end position="28"/>
    </location>
</feature>
<proteinExistence type="predicted"/>
<evidence type="ECO:0000313" key="2">
    <source>
        <dbReference type="EMBL" id="UWZ82502.1"/>
    </source>
</evidence>
<gene>
    <name evidence="2" type="ORF">MOP44_18220</name>
</gene>
<dbReference type="Proteomes" id="UP001059380">
    <property type="component" value="Chromosome"/>
</dbReference>